<proteinExistence type="predicted"/>
<dbReference type="EMBL" id="CP055153">
    <property type="protein sequence ID" value="QMU29305.1"/>
    <property type="molecule type" value="Genomic_DNA"/>
</dbReference>
<dbReference type="Pfam" id="PF19051">
    <property type="entry name" value="GFO_IDH_MocA_C2"/>
    <property type="match status" value="1"/>
</dbReference>
<dbReference type="InterPro" id="IPR050463">
    <property type="entry name" value="Gfo/Idh/MocA_oxidrdct_glycsds"/>
</dbReference>
<dbReference type="KEGG" id="add:HUW48_15245"/>
<keyword evidence="5" id="KW-1185">Reference proteome</keyword>
<evidence type="ECO:0000259" key="2">
    <source>
        <dbReference type="Pfam" id="PF19051"/>
    </source>
</evidence>
<feature type="domain" description="Gfo/Idh/MocA-like oxidoreductase N-terminal" evidence="1">
    <location>
        <begin position="38"/>
        <end position="163"/>
    </location>
</feature>
<dbReference type="Gene3D" id="3.40.50.720">
    <property type="entry name" value="NAD(P)-binding Rossmann-like Domain"/>
    <property type="match status" value="1"/>
</dbReference>
<evidence type="ECO:0000313" key="5">
    <source>
        <dbReference type="Proteomes" id="UP000514509"/>
    </source>
</evidence>
<dbReference type="Pfam" id="PF01408">
    <property type="entry name" value="GFO_IDH_MocA"/>
    <property type="match status" value="1"/>
</dbReference>
<dbReference type="InterPro" id="IPR000683">
    <property type="entry name" value="Gfo/Idh/MocA-like_OxRdtase_N"/>
</dbReference>
<dbReference type="InterPro" id="IPR043906">
    <property type="entry name" value="Gfo/Idh/MocA_OxRdtase_bact_C"/>
</dbReference>
<dbReference type="InterPro" id="IPR036291">
    <property type="entry name" value="NAD(P)-bd_dom_sf"/>
</dbReference>
<reference evidence="4 5" key="2">
    <citation type="submission" date="2020-08" db="EMBL/GenBank/DDBJ databases">
        <title>Adhaeribacter dokdonensis sp. nov., isolated from the rhizosphere of Elymus tsukushiensis, a plant native to the Dokdo Islands, Republic of Korea.</title>
        <authorList>
            <person name="Ghim S.Y."/>
        </authorList>
    </citation>
    <scope>NUCLEOTIDE SEQUENCE [LARGE SCALE GENOMIC DNA]</scope>
    <source>
        <strain evidence="4 5">KUDC8001</strain>
    </source>
</reference>
<name>A0A7L7L9U1_9BACT</name>
<dbReference type="GO" id="GO:0000166">
    <property type="term" value="F:nucleotide binding"/>
    <property type="evidence" value="ECO:0007669"/>
    <property type="project" value="InterPro"/>
</dbReference>
<feature type="domain" description="GFO/IDH/MocA-like oxidoreductase" evidence="3">
    <location>
        <begin position="179"/>
        <end position="330"/>
    </location>
</feature>
<dbReference type="InterPro" id="IPR006311">
    <property type="entry name" value="TAT_signal"/>
</dbReference>
<dbReference type="Pfam" id="PF22725">
    <property type="entry name" value="GFO_IDH_MocA_C3"/>
    <property type="match status" value="1"/>
</dbReference>
<dbReference type="PANTHER" id="PTHR43818:SF5">
    <property type="entry name" value="OXIDOREDUCTASE FAMILY PROTEIN"/>
    <property type="match status" value="1"/>
</dbReference>
<dbReference type="SUPFAM" id="SSF51735">
    <property type="entry name" value="NAD(P)-binding Rossmann-fold domains"/>
    <property type="match status" value="1"/>
</dbReference>
<evidence type="ECO:0000259" key="1">
    <source>
        <dbReference type="Pfam" id="PF01408"/>
    </source>
</evidence>
<evidence type="ECO:0000313" key="4">
    <source>
        <dbReference type="EMBL" id="QMU29305.1"/>
    </source>
</evidence>
<sequence>MSDFTFNRRRFLKGATASIALTALGAQGMNFTNPPKPLRVALIGTGWYGKSDLLRLIQVAPVNVVALCDVDKNMLEKAAELVSQRQQSKKKPKLYGDYKKLLAENKLDIVVIGTPDHWHALQTIDAIKAGAHVYVQKPISKDVMEGEAMVAAARKYNKVVQVGTQRKSTPHLIDAKKNIVDAGLLGKISHVEMCCYFHMRANGNPPEQPVPAFLDYEMWTGPAPLRPYDGLPHVRWWRTFMEYGNGIMGDMCIHMFDTARWMLNLGWPKKISSTGGIYVQKEGKSNIADTQYALFEYDGLNCVWQHRSWGAPANPEYPWSLTLYGDKGTLFASTMQCDFVPVGEGGESKKVHIDVVYEKEKYPEDVTEPTEPKIELNAAPATRLHMRDFLAAIEKGSRPVADIEEGHISTASCLLANISMQLGRPLVYDPKKREVVGDPEATALLKKPYRQPYVHPDPNQV</sequence>
<dbReference type="AlphaFoldDB" id="A0A7L7L9U1"/>
<gene>
    <name evidence="4" type="ORF">HUW48_15245</name>
</gene>
<dbReference type="RefSeq" id="WP_182411764.1">
    <property type="nucleotide sequence ID" value="NZ_CP055153.1"/>
</dbReference>
<dbReference type="Gene3D" id="3.30.360.10">
    <property type="entry name" value="Dihydrodipicolinate Reductase, domain 2"/>
    <property type="match status" value="1"/>
</dbReference>
<dbReference type="Proteomes" id="UP000514509">
    <property type="component" value="Chromosome"/>
</dbReference>
<feature type="domain" description="Gfo/Idh/MocA-like oxidoreductase bacterial type C-terminal" evidence="2">
    <location>
        <begin position="342"/>
        <end position="454"/>
    </location>
</feature>
<organism evidence="4 5">
    <name type="scientific">Adhaeribacter radiodurans</name>
    <dbReference type="NCBI Taxonomy" id="2745197"/>
    <lineage>
        <taxon>Bacteria</taxon>
        <taxon>Pseudomonadati</taxon>
        <taxon>Bacteroidota</taxon>
        <taxon>Cytophagia</taxon>
        <taxon>Cytophagales</taxon>
        <taxon>Hymenobacteraceae</taxon>
        <taxon>Adhaeribacter</taxon>
    </lineage>
</organism>
<dbReference type="PANTHER" id="PTHR43818">
    <property type="entry name" value="BCDNA.GH03377"/>
    <property type="match status" value="1"/>
</dbReference>
<reference evidence="4 5" key="1">
    <citation type="submission" date="2020-06" db="EMBL/GenBank/DDBJ databases">
        <authorList>
            <person name="Hwang Y.J."/>
        </authorList>
    </citation>
    <scope>NUCLEOTIDE SEQUENCE [LARGE SCALE GENOMIC DNA]</scope>
    <source>
        <strain evidence="4 5">KUDC8001</strain>
    </source>
</reference>
<evidence type="ECO:0000259" key="3">
    <source>
        <dbReference type="Pfam" id="PF22725"/>
    </source>
</evidence>
<protein>
    <submittedName>
        <fullName evidence="4">Gfo/Idh/MocA family oxidoreductase</fullName>
    </submittedName>
</protein>
<dbReference type="SUPFAM" id="SSF55347">
    <property type="entry name" value="Glyceraldehyde-3-phosphate dehydrogenase-like, C-terminal domain"/>
    <property type="match status" value="1"/>
</dbReference>
<accession>A0A7L7L9U1</accession>
<dbReference type="PROSITE" id="PS51318">
    <property type="entry name" value="TAT"/>
    <property type="match status" value="1"/>
</dbReference>
<dbReference type="InterPro" id="IPR055170">
    <property type="entry name" value="GFO_IDH_MocA-like_dom"/>
</dbReference>